<reference evidence="11" key="1">
    <citation type="submission" date="2022-01" db="EMBL/GenBank/DDBJ databases">
        <authorList>
            <person name="King R."/>
        </authorList>
    </citation>
    <scope>NUCLEOTIDE SEQUENCE</scope>
</reference>
<keyword evidence="5" id="KW-0552">Olfaction</keyword>
<evidence type="ECO:0000256" key="4">
    <source>
        <dbReference type="ARBA" id="ARBA00022692"/>
    </source>
</evidence>
<feature type="transmembrane region" description="Helical" evidence="10">
    <location>
        <begin position="283"/>
        <end position="305"/>
    </location>
</feature>
<keyword evidence="12" id="KW-1185">Reference proteome</keyword>
<proteinExistence type="predicted"/>
<dbReference type="GO" id="GO:0005549">
    <property type="term" value="F:odorant binding"/>
    <property type="evidence" value="ECO:0007669"/>
    <property type="project" value="InterPro"/>
</dbReference>
<dbReference type="GO" id="GO:0007165">
    <property type="term" value="P:signal transduction"/>
    <property type="evidence" value="ECO:0007669"/>
    <property type="project" value="UniProtKB-KW"/>
</dbReference>
<dbReference type="EMBL" id="OV651822">
    <property type="protein sequence ID" value="CAH1100158.1"/>
    <property type="molecule type" value="Genomic_DNA"/>
</dbReference>
<evidence type="ECO:0000256" key="10">
    <source>
        <dbReference type="SAM" id="Phobius"/>
    </source>
</evidence>
<dbReference type="AlphaFoldDB" id="A0A9P0G4Z8"/>
<keyword evidence="6 10" id="KW-1133">Transmembrane helix</keyword>
<evidence type="ECO:0000256" key="1">
    <source>
        <dbReference type="ARBA" id="ARBA00004651"/>
    </source>
</evidence>
<dbReference type="InterPro" id="IPR004117">
    <property type="entry name" value="7tm6_olfct_rcpt"/>
</dbReference>
<keyword evidence="7 10" id="KW-0472">Membrane</keyword>
<dbReference type="OrthoDB" id="10072079at2759"/>
<dbReference type="Proteomes" id="UP001153636">
    <property type="component" value="Chromosome 10"/>
</dbReference>
<feature type="transmembrane region" description="Helical" evidence="10">
    <location>
        <begin position="147"/>
        <end position="165"/>
    </location>
</feature>
<gene>
    <name evidence="11" type="ORF">PSYICH_LOCUS2185</name>
</gene>
<dbReference type="Pfam" id="PF02949">
    <property type="entry name" value="7tm_6"/>
    <property type="match status" value="1"/>
</dbReference>
<feature type="transmembrane region" description="Helical" evidence="10">
    <location>
        <begin position="106"/>
        <end position="127"/>
    </location>
</feature>
<feature type="transmembrane region" description="Helical" evidence="10">
    <location>
        <begin position="51"/>
        <end position="70"/>
    </location>
</feature>
<feature type="transmembrane region" description="Helical" evidence="10">
    <location>
        <begin position="421"/>
        <end position="442"/>
    </location>
</feature>
<feature type="transmembrane region" description="Helical" evidence="10">
    <location>
        <begin position="249"/>
        <end position="271"/>
    </location>
</feature>
<keyword evidence="3" id="KW-0716">Sensory transduction</keyword>
<name>A0A9P0G4Z8_9CUCU</name>
<dbReference type="GO" id="GO:0005886">
    <property type="term" value="C:plasma membrane"/>
    <property type="evidence" value="ECO:0007669"/>
    <property type="project" value="UniProtKB-SubCell"/>
</dbReference>
<evidence type="ECO:0000256" key="8">
    <source>
        <dbReference type="ARBA" id="ARBA00023170"/>
    </source>
</evidence>
<protein>
    <submittedName>
        <fullName evidence="11">Uncharacterized protein</fullName>
    </submittedName>
</protein>
<feature type="transmembrane region" description="Helical" evidence="10">
    <location>
        <begin position="12"/>
        <end position="31"/>
    </location>
</feature>
<organism evidence="11 12">
    <name type="scientific">Psylliodes chrysocephalus</name>
    <dbReference type="NCBI Taxonomy" id="3402493"/>
    <lineage>
        <taxon>Eukaryota</taxon>
        <taxon>Metazoa</taxon>
        <taxon>Ecdysozoa</taxon>
        <taxon>Arthropoda</taxon>
        <taxon>Hexapoda</taxon>
        <taxon>Insecta</taxon>
        <taxon>Pterygota</taxon>
        <taxon>Neoptera</taxon>
        <taxon>Endopterygota</taxon>
        <taxon>Coleoptera</taxon>
        <taxon>Polyphaga</taxon>
        <taxon>Cucujiformia</taxon>
        <taxon>Chrysomeloidea</taxon>
        <taxon>Chrysomelidae</taxon>
        <taxon>Galerucinae</taxon>
        <taxon>Alticini</taxon>
        <taxon>Psylliodes</taxon>
    </lineage>
</organism>
<keyword evidence="8" id="KW-0675">Receptor</keyword>
<keyword evidence="2" id="KW-1003">Cell membrane</keyword>
<evidence type="ECO:0000256" key="5">
    <source>
        <dbReference type="ARBA" id="ARBA00022725"/>
    </source>
</evidence>
<keyword evidence="9" id="KW-0807">Transducer</keyword>
<comment type="subcellular location">
    <subcellularLocation>
        <location evidence="1">Cell membrane</location>
        <topology evidence="1">Multi-pass membrane protein</topology>
    </subcellularLocation>
</comment>
<dbReference type="GO" id="GO:0004984">
    <property type="term" value="F:olfactory receptor activity"/>
    <property type="evidence" value="ECO:0007669"/>
    <property type="project" value="InterPro"/>
</dbReference>
<evidence type="ECO:0000256" key="9">
    <source>
        <dbReference type="ARBA" id="ARBA00023224"/>
    </source>
</evidence>
<accession>A0A9P0G4Z8</accession>
<dbReference type="PANTHER" id="PTHR21137">
    <property type="entry name" value="ODORANT RECEPTOR"/>
    <property type="match status" value="1"/>
</dbReference>
<evidence type="ECO:0000256" key="3">
    <source>
        <dbReference type="ARBA" id="ARBA00022606"/>
    </source>
</evidence>
<evidence type="ECO:0000313" key="11">
    <source>
        <dbReference type="EMBL" id="CAH1100158.1"/>
    </source>
</evidence>
<dbReference type="PANTHER" id="PTHR21137:SF35">
    <property type="entry name" value="ODORANT RECEPTOR 19A-RELATED"/>
    <property type="match status" value="1"/>
</dbReference>
<keyword evidence="4 10" id="KW-0812">Transmembrane</keyword>
<evidence type="ECO:0000256" key="7">
    <source>
        <dbReference type="ARBA" id="ARBA00023136"/>
    </source>
</evidence>
<evidence type="ECO:0000256" key="6">
    <source>
        <dbReference type="ARBA" id="ARBA00022989"/>
    </source>
</evidence>
<evidence type="ECO:0000313" key="12">
    <source>
        <dbReference type="Proteomes" id="UP001153636"/>
    </source>
</evidence>
<evidence type="ECO:0000256" key="2">
    <source>
        <dbReference type="ARBA" id="ARBA00022475"/>
    </source>
</evidence>
<sequence length="626" mass="72726">MYPKFESSSDLILYLIRVSFFMGLIFGGFMVSEIVNLFQSINDLGKFIDALFSTFTNLVALVKLISIAWNQDKLVILSEKIDRMEFRPKSENQEKILRSHVKISKFLSLSMYCGCVSTCLFWIMFSLTDEDGRLLLVPAYFPFMNESTGVFIFCYIFEIVALWVSGFSDLSADCFIASWIMVVSAQLKLLNDTLANLHDFAEDELKKYQNPLKLDKKSTVFRKIMNKKLIECIIHYQYILEFAKEVNDLFSISIFGQLIVSIFVICATLFEITSGMFESRIKILSMCLFFICLMTEIFPVCYFSNEVVAESDKLTTSAYQSDWLDCSAEYKQNLLFFMTRTQKVVKMYAGNFVELSLDIFINQKLDGHSQLKSLCETRWVERHESVLQFQSTIQIIVDLLDIISHWKDRDASPKAECLKNAIGFTIFIVSLCSLSDILALTANLSKILQKKTIDKHYVTTLTQNVITILKERRRNSETYFRTIFTLVSDIHKKLNLEINKPRVTQRQTHRPNISAENNEFYFRLNIHILLLDNILQDLQFRFNEEYLNTYEFNIFFPSIFNSKTDTEISQSIEVVAEYISKFENNQNKDLILLKLKSEFSIWKSVKRSDTDGIGLYSSCDKNIFPL</sequence>